<keyword evidence="3" id="KW-1185">Reference proteome</keyword>
<reference evidence="2" key="1">
    <citation type="journal article" date="2020" name="Stud. Mycol.">
        <title>101 Dothideomycetes genomes: a test case for predicting lifestyles and emergence of pathogens.</title>
        <authorList>
            <person name="Haridas S."/>
            <person name="Albert R."/>
            <person name="Binder M."/>
            <person name="Bloem J."/>
            <person name="Labutti K."/>
            <person name="Salamov A."/>
            <person name="Andreopoulos B."/>
            <person name="Baker S."/>
            <person name="Barry K."/>
            <person name="Bills G."/>
            <person name="Bluhm B."/>
            <person name="Cannon C."/>
            <person name="Castanera R."/>
            <person name="Culley D."/>
            <person name="Daum C."/>
            <person name="Ezra D."/>
            <person name="Gonzalez J."/>
            <person name="Henrissat B."/>
            <person name="Kuo A."/>
            <person name="Liang C."/>
            <person name="Lipzen A."/>
            <person name="Lutzoni F."/>
            <person name="Magnuson J."/>
            <person name="Mondo S."/>
            <person name="Nolan M."/>
            <person name="Ohm R."/>
            <person name="Pangilinan J."/>
            <person name="Park H.-J."/>
            <person name="Ramirez L."/>
            <person name="Alfaro M."/>
            <person name="Sun H."/>
            <person name="Tritt A."/>
            <person name="Yoshinaga Y."/>
            <person name="Zwiers L.-H."/>
            <person name="Turgeon B."/>
            <person name="Goodwin S."/>
            <person name="Spatafora J."/>
            <person name="Crous P."/>
            <person name="Grigoriev I."/>
        </authorList>
    </citation>
    <scope>NUCLEOTIDE SEQUENCE</scope>
    <source>
        <strain evidence="2">CBS 207.26</strain>
    </source>
</reference>
<dbReference type="AlphaFoldDB" id="A0A6A6DU26"/>
<proteinExistence type="predicted"/>
<evidence type="ECO:0000313" key="2">
    <source>
        <dbReference type="EMBL" id="KAF2181729.1"/>
    </source>
</evidence>
<organism evidence="2 3">
    <name type="scientific">Zopfia rhizophila CBS 207.26</name>
    <dbReference type="NCBI Taxonomy" id="1314779"/>
    <lineage>
        <taxon>Eukaryota</taxon>
        <taxon>Fungi</taxon>
        <taxon>Dikarya</taxon>
        <taxon>Ascomycota</taxon>
        <taxon>Pezizomycotina</taxon>
        <taxon>Dothideomycetes</taxon>
        <taxon>Dothideomycetes incertae sedis</taxon>
        <taxon>Zopfiaceae</taxon>
        <taxon>Zopfia</taxon>
    </lineage>
</organism>
<feature type="region of interest" description="Disordered" evidence="1">
    <location>
        <begin position="183"/>
        <end position="219"/>
    </location>
</feature>
<protein>
    <submittedName>
        <fullName evidence="2">Uncharacterized protein</fullName>
    </submittedName>
</protein>
<evidence type="ECO:0000313" key="3">
    <source>
        <dbReference type="Proteomes" id="UP000800200"/>
    </source>
</evidence>
<dbReference type="EMBL" id="ML994651">
    <property type="protein sequence ID" value="KAF2181729.1"/>
    <property type="molecule type" value="Genomic_DNA"/>
</dbReference>
<accession>A0A6A6DU26</accession>
<sequence>MPPSAAEFNSDIGAIPAEALRFLSDMEARIHDEAAYVETPMSFDSSSTLVDSPPMSQCEFEQNFLIHDGSSPAFRPLQGNLLMCQSPEPMDGPPMRSESAHVLQCQSNYFTFRTTGMSDFSSASTAISLELSHPYLRNTWPYDNANPYPSIYPTGHPHARIKEEEKVKCPECTVTFKRKRSWESLQTHEEQAHQGGEGSQSALREVRKVLQQAGRKAEA</sequence>
<gene>
    <name evidence="2" type="ORF">K469DRAFT_713332</name>
</gene>
<dbReference type="Proteomes" id="UP000800200">
    <property type="component" value="Unassembled WGS sequence"/>
</dbReference>
<name>A0A6A6DU26_9PEZI</name>
<evidence type="ECO:0000256" key="1">
    <source>
        <dbReference type="SAM" id="MobiDB-lite"/>
    </source>
</evidence>